<protein>
    <submittedName>
        <fullName evidence="2">Lactate utilization protein</fullName>
    </submittedName>
</protein>
<sequence length="222" mass="24438">MSAREMILGRVRARIPRGPEGARREAVERRLAEHPRNLIPQRGQGDIEHRIRVFTEMMLAVGGTVEVIDDINEVPHHVAVYLRDGNLPARVRRGADPLLARLPWHRGGTLEVVEGPAVDEDRASVTHAFAGIAESGTIVQISGADNPTTLNFLPEAHIVVLESAALFASYEEAWTKLRSLMGEGIMPRTVNMISGPSRTADIEQTIVRPAHGPKNMHVIIVR</sequence>
<dbReference type="AlphaFoldDB" id="A0A2W2B970"/>
<proteinExistence type="predicted"/>
<dbReference type="PANTHER" id="PTHR43682:SF1">
    <property type="entry name" value="LACTATE UTILIZATION PROTEIN C"/>
    <property type="match status" value="1"/>
</dbReference>
<evidence type="ECO:0000313" key="2">
    <source>
        <dbReference type="EMBL" id="PZF76628.1"/>
    </source>
</evidence>
<dbReference type="PANTHER" id="PTHR43682">
    <property type="entry name" value="LACTATE UTILIZATION PROTEIN C"/>
    <property type="match status" value="1"/>
</dbReference>
<reference evidence="3" key="1">
    <citation type="submission" date="2018-06" db="EMBL/GenBank/DDBJ databases">
        <title>Aestuariibacter litoralis strain KCTC 52945T.</title>
        <authorList>
            <person name="Li X."/>
            <person name="Salam N."/>
            <person name="Li J.-L."/>
            <person name="Chen Y.-M."/>
            <person name="Yang Z.-W."/>
            <person name="Zhang L.-Y."/>
            <person name="Han M.-X."/>
            <person name="Xiao M."/>
            <person name="Li W.-J."/>
        </authorList>
    </citation>
    <scope>NUCLEOTIDE SEQUENCE [LARGE SCALE GENOMIC DNA]</scope>
    <source>
        <strain evidence="3">KCTC 52945</strain>
    </source>
</reference>
<organism evidence="2 3">
    <name type="scientific">Aestuariivirga litoralis</name>
    <dbReference type="NCBI Taxonomy" id="2650924"/>
    <lineage>
        <taxon>Bacteria</taxon>
        <taxon>Pseudomonadati</taxon>
        <taxon>Pseudomonadota</taxon>
        <taxon>Alphaproteobacteria</taxon>
        <taxon>Hyphomicrobiales</taxon>
        <taxon>Aestuariivirgaceae</taxon>
        <taxon>Aestuariivirga</taxon>
    </lineage>
</organism>
<accession>A0A2W2B970</accession>
<dbReference type="SUPFAM" id="SSF100950">
    <property type="entry name" value="NagB/RpiA/CoA transferase-like"/>
    <property type="match status" value="1"/>
</dbReference>
<comment type="caution">
    <text evidence="2">The sequence shown here is derived from an EMBL/GenBank/DDBJ whole genome shotgun (WGS) entry which is preliminary data.</text>
</comment>
<dbReference type="InterPro" id="IPR037171">
    <property type="entry name" value="NagB/RpiA_transferase-like"/>
</dbReference>
<dbReference type="Proteomes" id="UP000248795">
    <property type="component" value="Unassembled WGS sequence"/>
</dbReference>
<evidence type="ECO:0000259" key="1">
    <source>
        <dbReference type="Pfam" id="PF02589"/>
    </source>
</evidence>
<keyword evidence="3" id="KW-1185">Reference proteome</keyword>
<dbReference type="InterPro" id="IPR024185">
    <property type="entry name" value="FTHF_cligase-like_sf"/>
</dbReference>
<dbReference type="Gene3D" id="3.40.50.10420">
    <property type="entry name" value="NagB/RpiA/CoA transferase-like"/>
    <property type="match status" value="1"/>
</dbReference>
<evidence type="ECO:0000313" key="3">
    <source>
        <dbReference type="Proteomes" id="UP000248795"/>
    </source>
</evidence>
<dbReference type="InterPro" id="IPR003741">
    <property type="entry name" value="LUD_dom"/>
</dbReference>
<dbReference type="Pfam" id="PF02589">
    <property type="entry name" value="LUD_dom"/>
    <property type="match status" value="1"/>
</dbReference>
<feature type="domain" description="LUD" evidence="1">
    <location>
        <begin position="124"/>
        <end position="221"/>
    </location>
</feature>
<dbReference type="EMBL" id="QKVK01000005">
    <property type="protein sequence ID" value="PZF76628.1"/>
    <property type="molecule type" value="Genomic_DNA"/>
</dbReference>
<gene>
    <name evidence="2" type="ORF">DK847_12595</name>
</gene>
<dbReference type="RefSeq" id="WP_111198865.1">
    <property type="nucleotide sequence ID" value="NZ_QKVK01000005.1"/>
</dbReference>
<name>A0A2W2B970_9HYPH</name>